<reference evidence="2 3" key="1">
    <citation type="submission" date="2024-04" db="EMBL/GenBank/DDBJ databases">
        <title>Limosilactobacillus allomucosae sp. nov., a novel species isolated from wild boar faecal samples as potential probiotics for domestic pigs.</title>
        <authorList>
            <person name="Chen B."/>
        </authorList>
    </citation>
    <scope>NUCLEOTIDE SEQUENCE [LARGE SCALE GENOMIC DNA]</scope>
    <source>
        <strain evidence="2 3">WILCCON 0055</strain>
    </source>
</reference>
<comment type="caution">
    <text evidence="2">The sequence shown here is derived from an EMBL/GenBank/DDBJ whole genome shotgun (WGS) entry which is preliminary data.</text>
</comment>
<dbReference type="PANTHER" id="PTHR33360:SF2">
    <property type="entry name" value="TRANSPOSASE FOR INSERTION SEQUENCE ELEMENT IS200"/>
    <property type="match status" value="1"/>
</dbReference>
<dbReference type="EMBL" id="JBCNVT010000001">
    <property type="protein sequence ID" value="MEO5286128.1"/>
    <property type="molecule type" value="Genomic_DNA"/>
</dbReference>
<protein>
    <submittedName>
        <fullName evidence="2">IS200/IS605 family transposase</fullName>
    </submittedName>
</protein>
<accession>A0ABV0I4N4</accession>
<dbReference type="InterPro" id="IPR002686">
    <property type="entry name" value="Transposase_17"/>
</dbReference>
<keyword evidence="3" id="KW-1185">Reference proteome</keyword>
<dbReference type="Proteomes" id="UP001456307">
    <property type="component" value="Unassembled WGS sequence"/>
</dbReference>
<dbReference type="PANTHER" id="PTHR33360">
    <property type="entry name" value="TRANSPOSASE FOR INSERTION SEQUENCE ELEMENT IS200"/>
    <property type="match status" value="1"/>
</dbReference>
<dbReference type="Gene3D" id="3.30.70.1290">
    <property type="entry name" value="Transposase IS200-like"/>
    <property type="match status" value="1"/>
</dbReference>
<feature type="domain" description="Transposase IS200-like" evidence="1">
    <location>
        <begin position="23"/>
        <end position="144"/>
    </location>
</feature>
<dbReference type="NCBIfam" id="NF033573">
    <property type="entry name" value="transpos_IS200"/>
    <property type="match status" value="1"/>
</dbReference>
<evidence type="ECO:0000259" key="1">
    <source>
        <dbReference type="SMART" id="SM01321"/>
    </source>
</evidence>
<name>A0ABV0I4N4_9LACO</name>
<dbReference type="SMART" id="SM01321">
    <property type="entry name" value="Y1_Tnp"/>
    <property type="match status" value="1"/>
</dbReference>
<organism evidence="2 3">
    <name type="scientific">Limosilactobacillus allomucosae</name>
    <dbReference type="NCBI Taxonomy" id="3142938"/>
    <lineage>
        <taxon>Bacteria</taxon>
        <taxon>Bacillati</taxon>
        <taxon>Bacillota</taxon>
        <taxon>Bacilli</taxon>
        <taxon>Lactobacillales</taxon>
        <taxon>Lactobacillaceae</taxon>
        <taxon>Limosilactobacillus</taxon>
    </lineage>
</organism>
<sequence>MTIEVLLMAKEKIQDAVYTRRYIYNFHYHLIWVTKYRHQTFSTKELVDEMKDILRMVAKDNEIVIEKMEVMPDHVHVLISFPPSKAPTSAIKALKGRSAFIFLKRHPEIRQSQYWGGHLWSPSYYMSTLGNMSKDVVRNYINNQKYNALQKERLKEAYPSYD</sequence>
<dbReference type="InterPro" id="IPR036515">
    <property type="entry name" value="Transposase_17_sf"/>
</dbReference>
<dbReference type="Pfam" id="PF01797">
    <property type="entry name" value="Y1_Tnp"/>
    <property type="match status" value="1"/>
</dbReference>
<dbReference type="SUPFAM" id="SSF143422">
    <property type="entry name" value="Transposase IS200-like"/>
    <property type="match status" value="1"/>
</dbReference>
<evidence type="ECO:0000313" key="3">
    <source>
        <dbReference type="Proteomes" id="UP001456307"/>
    </source>
</evidence>
<proteinExistence type="predicted"/>
<gene>
    <name evidence="2" type="primary">tnpA</name>
    <name evidence="2" type="ORF">AAVZ08_05920</name>
</gene>
<evidence type="ECO:0000313" key="2">
    <source>
        <dbReference type="EMBL" id="MEO5286128.1"/>
    </source>
</evidence>